<sequence>MDPSETPTGPWSVSWTRGHNLQCLPRPSGCPPRPQNPTPAPSSLRTVLLHCQYF</sequence>
<evidence type="ECO:0000256" key="1">
    <source>
        <dbReference type="SAM" id="MobiDB-lite"/>
    </source>
</evidence>
<dbReference type="EMBL" id="VSRR010078690">
    <property type="protein sequence ID" value="MPC88717.1"/>
    <property type="molecule type" value="Genomic_DNA"/>
</dbReference>
<dbReference type="AlphaFoldDB" id="A0A5B7J5E3"/>
<feature type="region of interest" description="Disordered" evidence="1">
    <location>
        <begin position="24"/>
        <end position="43"/>
    </location>
</feature>
<comment type="caution">
    <text evidence="2">The sequence shown here is derived from an EMBL/GenBank/DDBJ whole genome shotgun (WGS) entry which is preliminary data.</text>
</comment>
<proteinExistence type="predicted"/>
<keyword evidence="3" id="KW-1185">Reference proteome</keyword>
<reference evidence="2 3" key="1">
    <citation type="submission" date="2019-05" db="EMBL/GenBank/DDBJ databases">
        <title>Another draft genome of Portunus trituberculatus and its Hox gene families provides insights of decapod evolution.</title>
        <authorList>
            <person name="Jeong J.-H."/>
            <person name="Song I."/>
            <person name="Kim S."/>
            <person name="Choi T."/>
            <person name="Kim D."/>
            <person name="Ryu S."/>
            <person name="Kim W."/>
        </authorList>
    </citation>
    <scope>NUCLEOTIDE SEQUENCE [LARGE SCALE GENOMIC DNA]</scope>
    <source>
        <tissue evidence="2">Muscle</tissue>
    </source>
</reference>
<organism evidence="2 3">
    <name type="scientific">Portunus trituberculatus</name>
    <name type="common">Swimming crab</name>
    <name type="synonym">Neptunus trituberculatus</name>
    <dbReference type="NCBI Taxonomy" id="210409"/>
    <lineage>
        <taxon>Eukaryota</taxon>
        <taxon>Metazoa</taxon>
        <taxon>Ecdysozoa</taxon>
        <taxon>Arthropoda</taxon>
        <taxon>Crustacea</taxon>
        <taxon>Multicrustacea</taxon>
        <taxon>Malacostraca</taxon>
        <taxon>Eumalacostraca</taxon>
        <taxon>Eucarida</taxon>
        <taxon>Decapoda</taxon>
        <taxon>Pleocyemata</taxon>
        <taxon>Brachyura</taxon>
        <taxon>Eubrachyura</taxon>
        <taxon>Portunoidea</taxon>
        <taxon>Portunidae</taxon>
        <taxon>Portuninae</taxon>
        <taxon>Portunus</taxon>
    </lineage>
</organism>
<protein>
    <submittedName>
        <fullName evidence="2">Uncharacterized protein</fullName>
    </submittedName>
</protein>
<gene>
    <name evidence="2" type="ORF">E2C01_083636</name>
</gene>
<dbReference type="Proteomes" id="UP000324222">
    <property type="component" value="Unassembled WGS sequence"/>
</dbReference>
<accession>A0A5B7J5E3</accession>
<name>A0A5B7J5E3_PORTR</name>
<evidence type="ECO:0000313" key="3">
    <source>
        <dbReference type="Proteomes" id="UP000324222"/>
    </source>
</evidence>
<evidence type="ECO:0000313" key="2">
    <source>
        <dbReference type="EMBL" id="MPC88717.1"/>
    </source>
</evidence>
<feature type="compositionally biased region" description="Pro residues" evidence="1">
    <location>
        <begin position="28"/>
        <end position="40"/>
    </location>
</feature>